<organism evidence="2 3">
    <name type="scientific">Sporormia fimetaria CBS 119925</name>
    <dbReference type="NCBI Taxonomy" id="1340428"/>
    <lineage>
        <taxon>Eukaryota</taxon>
        <taxon>Fungi</taxon>
        <taxon>Dikarya</taxon>
        <taxon>Ascomycota</taxon>
        <taxon>Pezizomycotina</taxon>
        <taxon>Dothideomycetes</taxon>
        <taxon>Pleosporomycetidae</taxon>
        <taxon>Pleosporales</taxon>
        <taxon>Sporormiaceae</taxon>
        <taxon>Sporormia</taxon>
    </lineage>
</organism>
<accession>A0A6A6V007</accession>
<protein>
    <recommendedName>
        <fullName evidence="1">F-box domain-containing protein</fullName>
    </recommendedName>
</protein>
<dbReference type="AlphaFoldDB" id="A0A6A6V007"/>
<dbReference type="Pfam" id="PF00646">
    <property type="entry name" value="F-box"/>
    <property type="match status" value="1"/>
</dbReference>
<dbReference type="InterPro" id="IPR001810">
    <property type="entry name" value="F-box_dom"/>
</dbReference>
<dbReference type="PROSITE" id="PS50181">
    <property type="entry name" value="FBOX"/>
    <property type="match status" value="1"/>
</dbReference>
<dbReference type="EMBL" id="MU006606">
    <property type="protein sequence ID" value="KAF2742641.1"/>
    <property type="molecule type" value="Genomic_DNA"/>
</dbReference>
<sequence length="238" mass="27153">MAILSLPVELVLEIIEMLDPWSTFNVAICCKSLWSLCQPMLQTHSNERASTPSCQLYLKMLRNVIDDPTRGWYYRSLLQPNTGMWDQFDRELRHKTVELVQHIASINGLGMDKATWRVLSPMYEVDDDRQASLLLLIHRLPDFTMSAILYHCDTYPKSKSVTGTLCRTGAANWIFIDGPTNLWADTCLTYPQSEEYESGRTGAAYSQLPQKKSTMNFGSPTSRRLNYIWPGLTGSLFV</sequence>
<name>A0A6A6V007_9PLEO</name>
<evidence type="ECO:0000313" key="2">
    <source>
        <dbReference type="EMBL" id="KAF2742641.1"/>
    </source>
</evidence>
<keyword evidence="3" id="KW-1185">Reference proteome</keyword>
<proteinExistence type="predicted"/>
<dbReference type="SUPFAM" id="SSF81383">
    <property type="entry name" value="F-box domain"/>
    <property type="match status" value="1"/>
</dbReference>
<dbReference type="Proteomes" id="UP000799440">
    <property type="component" value="Unassembled WGS sequence"/>
</dbReference>
<dbReference type="InterPro" id="IPR036047">
    <property type="entry name" value="F-box-like_dom_sf"/>
</dbReference>
<evidence type="ECO:0000259" key="1">
    <source>
        <dbReference type="PROSITE" id="PS50181"/>
    </source>
</evidence>
<reference evidence="2" key="1">
    <citation type="journal article" date="2020" name="Stud. Mycol.">
        <title>101 Dothideomycetes genomes: a test case for predicting lifestyles and emergence of pathogens.</title>
        <authorList>
            <person name="Haridas S."/>
            <person name="Albert R."/>
            <person name="Binder M."/>
            <person name="Bloem J."/>
            <person name="Labutti K."/>
            <person name="Salamov A."/>
            <person name="Andreopoulos B."/>
            <person name="Baker S."/>
            <person name="Barry K."/>
            <person name="Bills G."/>
            <person name="Bluhm B."/>
            <person name="Cannon C."/>
            <person name="Castanera R."/>
            <person name="Culley D."/>
            <person name="Daum C."/>
            <person name="Ezra D."/>
            <person name="Gonzalez J."/>
            <person name="Henrissat B."/>
            <person name="Kuo A."/>
            <person name="Liang C."/>
            <person name="Lipzen A."/>
            <person name="Lutzoni F."/>
            <person name="Magnuson J."/>
            <person name="Mondo S."/>
            <person name="Nolan M."/>
            <person name="Ohm R."/>
            <person name="Pangilinan J."/>
            <person name="Park H.-J."/>
            <person name="Ramirez L."/>
            <person name="Alfaro M."/>
            <person name="Sun H."/>
            <person name="Tritt A."/>
            <person name="Yoshinaga Y."/>
            <person name="Zwiers L.-H."/>
            <person name="Turgeon B."/>
            <person name="Goodwin S."/>
            <person name="Spatafora J."/>
            <person name="Crous P."/>
            <person name="Grigoriev I."/>
        </authorList>
    </citation>
    <scope>NUCLEOTIDE SEQUENCE</scope>
    <source>
        <strain evidence="2">CBS 119925</strain>
    </source>
</reference>
<feature type="domain" description="F-box" evidence="1">
    <location>
        <begin position="1"/>
        <end position="36"/>
    </location>
</feature>
<gene>
    <name evidence="2" type="ORF">M011DRAFT_462329</name>
</gene>
<evidence type="ECO:0000313" key="3">
    <source>
        <dbReference type="Proteomes" id="UP000799440"/>
    </source>
</evidence>
<dbReference type="CDD" id="cd09917">
    <property type="entry name" value="F-box_SF"/>
    <property type="match status" value="1"/>
</dbReference>